<organism evidence="2 3">
    <name type="scientific">Drosophila gunungcola</name>
    <name type="common">fruit fly</name>
    <dbReference type="NCBI Taxonomy" id="103775"/>
    <lineage>
        <taxon>Eukaryota</taxon>
        <taxon>Metazoa</taxon>
        <taxon>Ecdysozoa</taxon>
        <taxon>Arthropoda</taxon>
        <taxon>Hexapoda</taxon>
        <taxon>Insecta</taxon>
        <taxon>Pterygota</taxon>
        <taxon>Neoptera</taxon>
        <taxon>Endopterygota</taxon>
        <taxon>Diptera</taxon>
        <taxon>Brachycera</taxon>
        <taxon>Muscomorpha</taxon>
        <taxon>Ephydroidea</taxon>
        <taxon>Drosophilidae</taxon>
        <taxon>Drosophila</taxon>
        <taxon>Sophophora</taxon>
    </lineage>
</organism>
<evidence type="ECO:0000313" key="2">
    <source>
        <dbReference type="EMBL" id="KAI8043417.1"/>
    </source>
</evidence>
<dbReference type="Proteomes" id="UP001059596">
    <property type="component" value="Unassembled WGS sequence"/>
</dbReference>
<reference evidence="2" key="1">
    <citation type="journal article" date="2023" name="Genome Biol. Evol.">
        <title>Long-read-based Genome Assembly of Drosophila gunungcola Reveals Fewer Chemosensory Genes in Flower-breeding Species.</title>
        <authorList>
            <person name="Negi A."/>
            <person name="Liao B.Y."/>
            <person name="Yeh S.D."/>
        </authorList>
    </citation>
    <scope>NUCLEOTIDE SEQUENCE</scope>
    <source>
        <strain evidence="2">Sukarami</strain>
    </source>
</reference>
<dbReference type="EMBL" id="JAMKOV010000002">
    <property type="protein sequence ID" value="KAI8043417.1"/>
    <property type="molecule type" value="Genomic_DNA"/>
</dbReference>
<evidence type="ECO:0000313" key="3">
    <source>
        <dbReference type="Proteomes" id="UP001059596"/>
    </source>
</evidence>
<name>A0A9Q0BSY0_9MUSC</name>
<feature type="compositionally biased region" description="Polar residues" evidence="1">
    <location>
        <begin position="32"/>
        <end position="43"/>
    </location>
</feature>
<evidence type="ECO:0000256" key="1">
    <source>
        <dbReference type="SAM" id="MobiDB-lite"/>
    </source>
</evidence>
<accession>A0A9Q0BSY0</accession>
<feature type="region of interest" description="Disordered" evidence="1">
    <location>
        <begin position="30"/>
        <end position="63"/>
    </location>
</feature>
<sequence>MMMMMTMRGPGGSKRTPIRKIRKIRKIRQIRDSNFSPSPNPTRSGEKIYAQSGQKEPAGHLQHKMKMPLATCNKLDFASPQAATNAMDSVTIWTRLVNQLGSSWGLELEMAKDDRRALPVWGNLIDWDSDSDLDSNSDLDFKLEVEISMQ</sequence>
<keyword evidence="3" id="KW-1185">Reference proteome</keyword>
<proteinExistence type="predicted"/>
<dbReference type="AlphaFoldDB" id="A0A9Q0BSY0"/>
<comment type="caution">
    <text evidence="2">The sequence shown here is derived from an EMBL/GenBank/DDBJ whole genome shotgun (WGS) entry which is preliminary data.</text>
</comment>
<protein>
    <submittedName>
        <fullName evidence="2">Uncharacterized protein</fullName>
    </submittedName>
</protein>
<gene>
    <name evidence="2" type="ORF">M5D96_004749</name>
</gene>